<dbReference type="AlphaFoldDB" id="A0A3R5QTI7"/>
<name>A0A3R5QTI7_9CLOT</name>
<dbReference type="PROSITE" id="PS50076">
    <property type="entry name" value="DNAJ_2"/>
    <property type="match status" value="1"/>
</dbReference>
<dbReference type="InterPro" id="IPR011990">
    <property type="entry name" value="TPR-like_helical_dom_sf"/>
</dbReference>
<organism evidence="5 6">
    <name type="scientific">Clostridium manihotivorum</name>
    <dbReference type="NCBI Taxonomy" id="2320868"/>
    <lineage>
        <taxon>Bacteria</taxon>
        <taxon>Bacillati</taxon>
        <taxon>Bacillota</taxon>
        <taxon>Clostridia</taxon>
        <taxon>Eubacteriales</taxon>
        <taxon>Clostridiaceae</taxon>
        <taxon>Clostridium</taxon>
    </lineage>
</organism>
<evidence type="ECO:0000313" key="5">
    <source>
        <dbReference type="EMBL" id="QAA32122.1"/>
    </source>
</evidence>
<evidence type="ECO:0000256" key="3">
    <source>
        <dbReference type="SAM" id="Phobius"/>
    </source>
</evidence>
<evidence type="ECO:0000313" key="6">
    <source>
        <dbReference type="Proteomes" id="UP000286268"/>
    </source>
</evidence>
<dbReference type="SMART" id="SM00271">
    <property type="entry name" value="DnaJ"/>
    <property type="match status" value="1"/>
</dbReference>
<feature type="repeat" description="TPR" evidence="2">
    <location>
        <begin position="262"/>
        <end position="295"/>
    </location>
</feature>
<sequence length="469" mass="53831">MKPWAILDIEPTDDISEIKKAYAKKLKIHHPESDPEGYQVLREAYDTAVKYAKASKKSVNIDSTTETNDTSINIDFITKTTDISPQFTIEYGPGSPLHMEEVPHEESPSIYEQNAHFLTQVEALYDDFYSRIDIGNWKTLLDSDLLWLIENKLVLSRMLLDFLSSHHHLPKDIWILLEDTFKWCDEEAKVTYSHESDFVDYIKKQLNTPIPLNYSYFRIIDCVDYELFFDHREKVQDNIMANNISAAKYHLEQAKKLYTDDPDLFRLEGIIYLLNEDLVNAYGSFEKALTINTEDPAALKYVITTYCENNQTAEALETYKYLYPESADTNALPLFVAKTYFKLGALDKAKTWALKAIKTFPPENEANILLSQIYANLRKKLSKALAEDPSNEKIKLKLDAINSEVFGRTTENTQLNEPKGILKAIQLIFKIVLAILLFVISLALIFASRIGIVVVAFFAIMRFVLKKGK</sequence>
<dbReference type="GO" id="GO:0006260">
    <property type="term" value="P:DNA replication"/>
    <property type="evidence" value="ECO:0007669"/>
    <property type="project" value="UniProtKB-KW"/>
</dbReference>
<keyword evidence="3" id="KW-0812">Transmembrane</keyword>
<dbReference type="CDD" id="cd06257">
    <property type="entry name" value="DnaJ"/>
    <property type="match status" value="1"/>
</dbReference>
<dbReference type="SUPFAM" id="SSF46565">
    <property type="entry name" value="Chaperone J-domain"/>
    <property type="match status" value="1"/>
</dbReference>
<dbReference type="RefSeq" id="WP_128212914.1">
    <property type="nucleotide sequence ID" value="NZ_CP025746.1"/>
</dbReference>
<keyword evidence="3" id="KW-0472">Membrane</keyword>
<keyword evidence="1" id="KW-0235">DNA replication</keyword>
<evidence type="ECO:0000256" key="2">
    <source>
        <dbReference type="PROSITE-ProRule" id="PRU00339"/>
    </source>
</evidence>
<dbReference type="EMBL" id="CP025746">
    <property type="protein sequence ID" value="QAA32122.1"/>
    <property type="molecule type" value="Genomic_DNA"/>
</dbReference>
<accession>A0A3R5QTI7</accession>
<dbReference type="InterPro" id="IPR019734">
    <property type="entry name" value="TPR_rpt"/>
</dbReference>
<dbReference type="PROSITE" id="PS50005">
    <property type="entry name" value="TPR"/>
    <property type="match status" value="1"/>
</dbReference>
<dbReference type="Gene3D" id="1.25.40.10">
    <property type="entry name" value="Tetratricopeptide repeat domain"/>
    <property type="match status" value="1"/>
</dbReference>
<dbReference type="InterPro" id="IPR001623">
    <property type="entry name" value="DnaJ_domain"/>
</dbReference>
<proteinExistence type="predicted"/>
<protein>
    <recommendedName>
        <fullName evidence="4">J domain-containing protein</fullName>
    </recommendedName>
</protein>
<feature type="transmembrane region" description="Helical" evidence="3">
    <location>
        <begin position="427"/>
        <end position="460"/>
    </location>
</feature>
<dbReference type="KEGG" id="cmah:C1I91_10910"/>
<dbReference type="Gene3D" id="1.10.287.110">
    <property type="entry name" value="DnaJ domain"/>
    <property type="match status" value="1"/>
</dbReference>
<reference evidence="5 6" key="1">
    <citation type="submission" date="2018-01" db="EMBL/GenBank/DDBJ databases">
        <title>Genome Sequencing and Assembly of Anaerobacter polyendosporus strain CT4.</title>
        <authorList>
            <person name="Tachaapaikoon C."/>
            <person name="Sutheeworapong S."/>
            <person name="Jenjaroenpun P."/>
            <person name="Wongsurawat T."/>
            <person name="Nookeaw I."/>
            <person name="Cheawchanlertfa P."/>
            <person name="Kosugi A."/>
            <person name="Cheevadhanarak S."/>
            <person name="Ratanakhanokchai K."/>
        </authorList>
    </citation>
    <scope>NUCLEOTIDE SEQUENCE [LARGE SCALE GENOMIC DNA]</scope>
    <source>
        <strain evidence="5 6">CT4</strain>
    </source>
</reference>
<keyword evidence="6" id="KW-1185">Reference proteome</keyword>
<dbReference type="OrthoDB" id="9816462at2"/>
<feature type="domain" description="J" evidence="4">
    <location>
        <begin position="2"/>
        <end position="53"/>
    </location>
</feature>
<keyword evidence="2" id="KW-0802">TPR repeat</keyword>
<dbReference type="SUPFAM" id="SSF48452">
    <property type="entry name" value="TPR-like"/>
    <property type="match status" value="1"/>
</dbReference>
<evidence type="ECO:0000256" key="1">
    <source>
        <dbReference type="ARBA" id="ARBA00022705"/>
    </source>
</evidence>
<dbReference type="InterPro" id="IPR036869">
    <property type="entry name" value="J_dom_sf"/>
</dbReference>
<gene>
    <name evidence="5" type="ORF">C1I91_10910</name>
</gene>
<keyword evidence="3" id="KW-1133">Transmembrane helix</keyword>
<evidence type="ECO:0000259" key="4">
    <source>
        <dbReference type="PROSITE" id="PS50076"/>
    </source>
</evidence>
<dbReference type="Proteomes" id="UP000286268">
    <property type="component" value="Chromosome"/>
</dbReference>